<evidence type="ECO:0000313" key="4">
    <source>
        <dbReference type="Proteomes" id="UP001341297"/>
    </source>
</evidence>
<evidence type="ECO:0000313" key="2">
    <source>
        <dbReference type="EMBL" id="MEC0483514.1"/>
    </source>
</evidence>
<dbReference type="Proteomes" id="UP001341297">
    <property type="component" value="Unassembled WGS sequence"/>
</dbReference>
<dbReference type="Pfam" id="PF13238">
    <property type="entry name" value="AAA_18"/>
    <property type="match status" value="1"/>
</dbReference>
<evidence type="ECO:0000313" key="3">
    <source>
        <dbReference type="Proteomes" id="UP000036168"/>
    </source>
</evidence>
<dbReference type="RefSeq" id="WP_048355610.1">
    <property type="nucleotide sequence ID" value="NZ_CP023481.1"/>
</dbReference>
<gene>
    <name evidence="1" type="ORF">AB447_209770</name>
    <name evidence="2" type="ORF">P8828_01390</name>
</gene>
<dbReference type="STRING" id="1664069.BGLY_2220"/>
<dbReference type="Proteomes" id="UP000036168">
    <property type="component" value="Unassembled WGS sequence"/>
</dbReference>
<reference evidence="2 4" key="3">
    <citation type="submission" date="2023-03" db="EMBL/GenBank/DDBJ databases">
        <title>Agriculturally important microbes genome sequencing.</title>
        <authorList>
            <person name="Dunlap C."/>
        </authorList>
    </citation>
    <scope>NUCLEOTIDE SEQUENCE [LARGE SCALE GENOMIC DNA]</scope>
    <source>
        <strain evidence="2 4">CBP-3203</strain>
    </source>
</reference>
<organism evidence="1 3">
    <name type="scientific">Bacillus glycinifermentans</name>
    <dbReference type="NCBI Taxonomy" id="1664069"/>
    <lineage>
        <taxon>Bacteria</taxon>
        <taxon>Bacillati</taxon>
        <taxon>Bacillota</taxon>
        <taxon>Bacilli</taxon>
        <taxon>Bacillales</taxon>
        <taxon>Bacillaceae</taxon>
        <taxon>Bacillus</taxon>
    </lineage>
</organism>
<name>A0A0T6BUZ4_9BACI</name>
<comment type="caution">
    <text evidence="1">The sequence shown here is derived from an EMBL/GenBank/DDBJ whole genome shotgun (WGS) entry which is preliminary data.</text>
</comment>
<sequence>MKKIYIISGPAGAGKSTIAKRLSEQFDHSAYIEGDVISDMVIGGYRPPWECEESLALTWENIADVSINFIQANKTVVIDYVAFPEEVEAFSQKVYAEVKDALIFYVVLRVEKGELLRRDALRIKEHRMGTRCLELADEFESKGIDERFLYDTTNLDIPAILLNIKENPGFKY</sequence>
<dbReference type="EMBL" id="LECW02000003">
    <property type="protein sequence ID" value="KRT95469.1"/>
    <property type="molecule type" value="Genomic_DNA"/>
</dbReference>
<dbReference type="EMBL" id="JARRTL010000005">
    <property type="protein sequence ID" value="MEC0483514.1"/>
    <property type="molecule type" value="Genomic_DNA"/>
</dbReference>
<dbReference type="AlphaFoldDB" id="A0A0T6BUZ4"/>
<dbReference type="InterPro" id="IPR027417">
    <property type="entry name" value="P-loop_NTPase"/>
</dbReference>
<dbReference type="SUPFAM" id="SSF52540">
    <property type="entry name" value="P-loop containing nucleoside triphosphate hydrolases"/>
    <property type="match status" value="1"/>
</dbReference>
<keyword evidence="4" id="KW-1185">Reference proteome</keyword>
<reference evidence="1" key="2">
    <citation type="submission" date="2015-10" db="EMBL/GenBank/DDBJ databases">
        <authorList>
            <person name="Gilbert D.G."/>
        </authorList>
    </citation>
    <scope>NUCLEOTIDE SEQUENCE</scope>
    <source>
        <strain evidence="1">GO-13</strain>
    </source>
</reference>
<dbReference type="Gene3D" id="3.40.50.300">
    <property type="entry name" value="P-loop containing nucleotide triphosphate hydrolases"/>
    <property type="match status" value="1"/>
</dbReference>
<evidence type="ECO:0000313" key="1">
    <source>
        <dbReference type="EMBL" id="KRT95469.1"/>
    </source>
</evidence>
<dbReference type="OrthoDB" id="1649389at2"/>
<reference evidence="1 3" key="1">
    <citation type="journal article" date="2015" name="Int. J. Syst. Evol. Microbiol.">
        <title>Bacillus glycinifermentans sp. nov., isolated from fermented soybean paste.</title>
        <authorList>
            <person name="Kim S.J."/>
            <person name="Dunlap C.A."/>
            <person name="Kwon S.W."/>
            <person name="Rooney A.P."/>
        </authorList>
    </citation>
    <scope>NUCLEOTIDE SEQUENCE [LARGE SCALE GENOMIC DNA]</scope>
    <source>
        <strain evidence="1 3">GO-13</strain>
    </source>
</reference>
<accession>A0A0T6BUZ4</accession>
<proteinExistence type="predicted"/>
<protein>
    <submittedName>
        <fullName evidence="2">AAA family ATPase</fullName>
    </submittedName>
</protein>